<organism evidence="1 2">
    <name type="scientific">Actinomadura litoris</name>
    <dbReference type="NCBI Taxonomy" id="2678616"/>
    <lineage>
        <taxon>Bacteria</taxon>
        <taxon>Bacillati</taxon>
        <taxon>Actinomycetota</taxon>
        <taxon>Actinomycetes</taxon>
        <taxon>Streptosporangiales</taxon>
        <taxon>Thermomonosporaceae</taxon>
        <taxon>Actinomadura</taxon>
    </lineage>
</organism>
<proteinExistence type="predicted"/>
<sequence>MGIADDIEGSILAHPTVRRIELVGSRARGTATELSDWDYHVTADDFGRIASDLPALVAPWRPLAAQWDRLGDVAGYLLIFPGPTKVDLLFPDVPRRSNPPWRAGPDTLAAMDAHFWDWSLWLVSKRRHGMKDRVRGELLRMSLHILEPLGVHSIPPTLEEAATHYIRARDRLEARYRLRLSRRLEQEVLPLVLYRPTGLAS</sequence>
<comment type="caution">
    <text evidence="1">The sequence shown here is derived from an EMBL/GenBank/DDBJ whole genome shotgun (WGS) entry which is preliminary data.</text>
</comment>
<keyword evidence="2" id="KW-1185">Reference proteome</keyword>
<dbReference type="Proteomes" id="UP000432015">
    <property type="component" value="Unassembled WGS sequence"/>
</dbReference>
<evidence type="ECO:0000313" key="2">
    <source>
        <dbReference type="Proteomes" id="UP000432015"/>
    </source>
</evidence>
<reference evidence="1 2" key="1">
    <citation type="submission" date="2019-11" db="EMBL/GenBank/DDBJ databases">
        <authorList>
            <person name="Cao P."/>
        </authorList>
    </citation>
    <scope>NUCLEOTIDE SEQUENCE [LARGE SCALE GENOMIC DNA]</scope>
    <source>
        <strain evidence="1 2">NEAU-AAG5</strain>
    </source>
</reference>
<dbReference type="SUPFAM" id="SSF81301">
    <property type="entry name" value="Nucleotidyltransferase"/>
    <property type="match status" value="1"/>
</dbReference>
<evidence type="ECO:0008006" key="3">
    <source>
        <dbReference type="Google" id="ProtNLM"/>
    </source>
</evidence>
<dbReference type="RefSeq" id="WP_156221565.1">
    <property type="nucleotide sequence ID" value="NZ_JAICDF010000011.1"/>
</dbReference>
<dbReference type="AlphaFoldDB" id="A0A7K1LCJ9"/>
<evidence type="ECO:0000313" key="1">
    <source>
        <dbReference type="EMBL" id="MUN42149.1"/>
    </source>
</evidence>
<accession>A0A7K1LCJ9</accession>
<dbReference type="Gene3D" id="3.30.460.10">
    <property type="entry name" value="Beta Polymerase, domain 2"/>
    <property type="match status" value="1"/>
</dbReference>
<protein>
    <recommendedName>
        <fullName evidence="3">Polymerase nucleotidyl transferase domain-containing protein</fullName>
    </recommendedName>
</protein>
<name>A0A7K1LCJ9_9ACTN</name>
<dbReference type="EMBL" id="WOFH01000018">
    <property type="protein sequence ID" value="MUN42149.1"/>
    <property type="molecule type" value="Genomic_DNA"/>
</dbReference>
<gene>
    <name evidence="1" type="ORF">GNZ18_37030</name>
</gene>
<dbReference type="InterPro" id="IPR043519">
    <property type="entry name" value="NT_sf"/>
</dbReference>